<dbReference type="SUPFAM" id="SSF53335">
    <property type="entry name" value="S-adenosyl-L-methionine-dependent methyltransferases"/>
    <property type="match status" value="1"/>
</dbReference>
<gene>
    <name evidence="3" type="ORF">ALECFALPRED_000475</name>
</gene>
<sequence length="170" mass="17731">MTETVPPNSSPTALDDGCGLGTVTAELKESFPNLPVVPTDSSAGMINVVDRKAEEHGWKNVDGKVLDGGDLTGVSSSVITHALDTFFVDLAHNVTACVQGFHCIIAPRQRHKHHLVGKSLSKIPPGVQSALDLDPGVGVCGEDSAKPRGGRVEGCADEAGNDALEVGERR</sequence>
<accession>A0A8H3FC20</accession>
<comment type="caution">
    <text evidence="3">The sequence shown here is derived from an EMBL/GenBank/DDBJ whole genome shotgun (WGS) entry which is preliminary data.</text>
</comment>
<feature type="region of interest" description="Disordered" evidence="1">
    <location>
        <begin position="142"/>
        <end position="170"/>
    </location>
</feature>
<dbReference type="InterPro" id="IPR029063">
    <property type="entry name" value="SAM-dependent_MTases_sf"/>
</dbReference>
<dbReference type="EMBL" id="CAJPDR010000106">
    <property type="protein sequence ID" value="CAF9918036.1"/>
    <property type="molecule type" value="Genomic_DNA"/>
</dbReference>
<reference evidence="3" key="1">
    <citation type="submission" date="2021-03" db="EMBL/GenBank/DDBJ databases">
        <authorList>
            <person name="Tagirdzhanova G."/>
        </authorList>
    </citation>
    <scope>NUCLEOTIDE SEQUENCE</scope>
</reference>
<evidence type="ECO:0000256" key="1">
    <source>
        <dbReference type="SAM" id="MobiDB-lite"/>
    </source>
</evidence>
<dbReference type="Proteomes" id="UP000664203">
    <property type="component" value="Unassembled WGS sequence"/>
</dbReference>
<evidence type="ECO:0000313" key="4">
    <source>
        <dbReference type="Proteomes" id="UP000664203"/>
    </source>
</evidence>
<proteinExistence type="predicted"/>
<feature type="domain" description="Methyltransferase" evidence="2">
    <location>
        <begin position="14"/>
        <end position="72"/>
    </location>
</feature>
<protein>
    <recommendedName>
        <fullName evidence="2">Methyltransferase domain-containing protein</fullName>
    </recommendedName>
</protein>
<dbReference type="Pfam" id="PF13649">
    <property type="entry name" value="Methyltransf_25"/>
    <property type="match status" value="1"/>
</dbReference>
<name>A0A8H3FC20_9LECA</name>
<dbReference type="OrthoDB" id="2013972at2759"/>
<evidence type="ECO:0000313" key="3">
    <source>
        <dbReference type="EMBL" id="CAF9918036.1"/>
    </source>
</evidence>
<dbReference type="AlphaFoldDB" id="A0A8H3FC20"/>
<dbReference type="Gene3D" id="3.40.50.150">
    <property type="entry name" value="Vaccinia Virus protein VP39"/>
    <property type="match status" value="1"/>
</dbReference>
<dbReference type="InterPro" id="IPR041698">
    <property type="entry name" value="Methyltransf_25"/>
</dbReference>
<keyword evidence="4" id="KW-1185">Reference proteome</keyword>
<organism evidence="3 4">
    <name type="scientific">Alectoria fallacina</name>
    <dbReference type="NCBI Taxonomy" id="1903189"/>
    <lineage>
        <taxon>Eukaryota</taxon>
        <taxon>Fungi</taxon>
        <taxon>Dikarya</taxon>
        <taxon>Ascomycota</taxon>
        <taxon>Pezizomycotina</taxon>
        <taxon>Lecanoromycetes</taxon>
        <taxon>OSLEUM clade</taxon>
        <taxon>Lecanoromycetidae</taxon>
        <taxon>Lecanorales</taxon>
        <taxon>Lecanorineae</taxon>
        <taxon>Parmeliaceae</taxon>
        <taxon>Alectoria</taxon>
    </lineage>
</organism>
<evidence type="ECO:0000259" key="2">
    <source>
        <dbReference type="Pfam" id="PF13649"/>
    </source>
</evidence>